<keyword evidence="7" id="KW-1185">Reference proteome</keyword>
<accession>A0ABV8DPH1</accession>
<dbReference type="CDD" id="cd01448">
    <property type="entry name" value="TST_Repeat_1"/>
    <property type="match status" value="1"/>
</dbReference>
<feature type="domain" description="Rhodanese" evidence="5">
    <location>
        <begin position="160"/>
        <end position="287"/>
    </location>
</feature>
<organism evidence="6 7">
    <name type="scientific">Nocardia jiangsuensis</name>
    <dbReference type="NCBI Taxonomy" id="1691563"/>
    <lineage>
        <taxon>Bacteria</taxon>
        <taxon>Bacillati</taxon>
        <taxon>Actinomycetota</taxon>
        <taxon>Actinomycetes</taxon>
        <taxon>Mycobacteriales</taxon>
        <taxon>Nocardiaceae</taxon>
        <taxon>Nocardia</taxon>
    </lineage>
</organism>
<dbReference type="InterPro" id="IPR001763">
    <property type="entry name" value="Rhodanese-like_dom"/>
</dbReference>
<dbReference type="Pfam" id="PF00581">
    <property type="entry name" value="Rhodanese"/>
    <property type="match status" value="2"/>
</dbReference>
<feature type="domain" description="Rhodanese" evidence="5">
    <location>
        <begin position="25"/>
        <end position="131"/>
    </location>
</feature>
<dbReference type="PANTHER" id="PTHR43855:SF1">
    <property type="entry name" value="THIOSULFATE SULFURTRANSFERASE"/>
    <property type="match status" value="1"/>
</dbReference>
<dbReference type="SUPFAM" id="SSF52821">
    <property type="entry name" value="Rhodanese/Cell cycle control phosphatase"/>
    <property type="match status" value="2"/>
</dbReference>
<evidence type="ECO:0000259" key="5">
    <source>
        <dbReference type="PROSITE" id="PS50206"/>
    </source>
</evidence>
<dbReference type="SMART" id="SM00450">
    <property type="entry name" value="RHOD"/>
    <property type="match status" value="2"/>
</dbReference>
<evidence type="ECO:0000313" key="6">
    <source>
        <dbReference type="EMBL" id="MFC3961600.1"/>
    </source>
</evidence>
<evidence type="ECO:0000313" key="7">
    <source>
        <dbReference type="Proteomes" id="UP001595696"/>
    </source>
</evidence>
<sequence>MRQSSKAGARAAALVSGSWAEDNLGTPGLVFIETGNEQADYLHGHVPGAVWIGWSEFQDDPTLGLIEPHKFADLLSAKGISNDDTVVIYSVASNLLAALVYWYFTYYGHRSVKLLDGGRRKWMLDKRPLSTDTLAPDPAVYHVPAPDPSVRAGRDEVLAAIGAASIVDVRTPEEYSGLLLAPAFAGPAFAPGNSPYEVAQRSGHIPGAVNLPWDAVVNPDDTFKSDDELTAQFAGLDVEAGVITYCWVGARSAHTWFVLRELLGYDDIKNYDGSWAEYGSLLGVPVERSTQKGSR</sequence>
<keyword evidence="4" id="KW-1133">Transmembrane helix</keyword>
<dbReference type="Proteomes" id="UP001595696">
    <property type="component" value="Unassembled WGS sequence"/>
</dbReference>
<keyword evidence="4" id="KW-0472">Membrane</keyword>
<dbReference type="InterPro" id="IPR036873">
    <property type="entry name" value="Rhodanese-like_dom_sf"/>
</dbReference>
<dbReference type="EMBL" id="JBHSAX010000005">
    <property type="protein sequence ID" value="MFC3961600.1"/>
    <property type="molecule type" value="Genomic_DNA"/>
</dbReference>
<reference evidence="7" key="1">
    <citation type="journal article" date="2019" name="Int. J. Syst. Evol. Microbiol.">
        <title>The Global Catalogue of Microorganisms (GCM) 10K type strain sequencing project: providing services to taxonomists for standard genome sequencing and annotation.</title>
        <authorList>
            <consortium name="The Broad Institute Genomics Platform"/>
            <consortium name="The Broad Institute Genome Sequencing Center for Infectious Disease"/>
            <person name="Wu L."/>
            <person name="Ma J."/>
        </authorList>
    </citation>
    <scope>NUCLEOTIDE SEQUENCE [LARGE SCALE GENOMIC DNA]</scope>
    <source>
        <strain evidence="7">CGMCC 4.7330</strain>
    </source>
</reference>
<keyword evidence="4" id="KW-0812">Transmembrane</keyword>
<dbReference type="InterPro" id="IPR001307">
    <property type="entry name" value="Thiosulphate_STrfase_CS"/>
</dbReference>
<dbReference type="InterPro" id="IPR051126">
    <property type="entry name" value="Thiosulfate_sulfurtransferase"/>
</dbReference>
<proteinExistence type="predicted"/>
<dbReference type="PROSITE" id="PS50206">
    <property type="entry name" value="RHODANESE_3"/>
    <property type="match status" value="2"/>
</dbReference>
<dbReference type="RefSeq" id="WP_378611347.1">
    <property type="nucleotide sequence ID" value="NZ_JBHSAX010000005.1"/>
</dbReference>
<evidence type="ECO:0000256" key="1">
    <source>
        <dbReference type="ARBA" id="ARBA00012245"/>
    </source>
</evidence>
<evidence type="ECO:0000256" key="4">
    <source>
        <dbReference type="SAM" id="Phobius"/>
    </source>
</evidence>
<gene>
    <name evidence="6" type="ORF">ACFO0B_06320</name>
</gene>
<protein>
    <recommendedName>
        <fullName evidence="1">thiosulfate sulfurtransferase</fullName>
        <ecNumber evidence="1">2.8.1.1</ecNumber>
    </recommendedName>
</protein>
<keyword evidence="2" id="KW-0677">Repeat</keyword>
<comment type="catalytic activity">
    <reaction evidence="3">
        <text>thiosulfate + hydrogen cyanide = thiocyanate + sulfite + 2 H(+)</text>
        <dbReference type="Rhea" id="RHEA:16881"/>
        <dbReference type="ChEBI" id="CHEBI:15378"/>
        <dbReference type="ChEBI" id="CHEBI:17359"/>
        <dbReference type="ChEBI" id="CHEBI:18022"/>
        <dbReference type="ChEBI" id="CHEBI:18407"/>
        <dbReference type="ChEBI" id="CHEBI:33542"/>
        <dbReference type="EC" id="2.8.1.1"/>
    </reaction>
</comment>
<dbReference type="Gene3D" id="3.40.250.10">
    <property type="entry name" value="Rhodanese-like domain"/>
    <property type="match status" value="2"/>
</dbReference>
<dbReference type="PROSITE" id="PS00380">
    <property type="entry name" value="RHODANESE_1"/>
    <property type="match status" value="1"/>
</dbReference>
<dbReference type="EC" id="2.8.1.1" evidence="1"/>
<comment type="caution">
    <text evidence="6">The sequence shown here is derived from an EMBL/GenBank/DDBJ whole genome shotgun (WGS) entry which is preliminary data.</text>
</comment>
<evidence type="ECO:0000256" key="2">
    <source>
        <dbReference type="ARBA" id="ARBA00022737"/>
    </source>
</evidence>
<dbReference type="CDD" id="cd01449">
    <property type="entry name" value="TST_Repeat_2"/>
    <property type="match status" value="1"/>
</dbReference>
<keyword evidence="6" id="KW-0808">Transferase</keyword>
<dbReference type="GO" id="GO:0016740">
    <property type="term" value="F:transferase activity"/>
    <property type="evidence" value="ECO:0007669"/>
    <property type="project" value="UniProtKB-KW"/>
</dbReference>
<feature type="transmembrane region" description="Helical" evidence="4">
    <location>
        <begin position="86"/>
        <end position="104"/>
    </location>
</feature>
<name>A0ABV8DPH1_9NOCA</name>
<evidence type="ECO:0000256" key="3">
    <source>
        <dbReference type="ARBA" id="ARBA00047549"/>
    </source>
</evidence>
<dbReference type="PANTHER" id="PTHR43855">
    <property type="entry name" value="THIOSULFATE SULFURTRANSFERASE"/>
    <property type="match status" value="1"/>
</dbReference>